<dbReference type="PROSITE" id="PS50853">
    <property type="entry name" value="FN3"/>
    <property type="match status" value="1"/>
</dbReference>
<evidence type="ECO:0000256" key="7">
    <source>
        <dbReference type="ARBA" id="ARBA00022912"/>
    </source>
</evidence>
<evidence type="ECO:0000256" key="12">
    <source>
        <dbReference type="SAM" id="MobiDB-lite"/>
    </source>
</evidence>
<evidence type="ECO:0000256" key="13">
    <source>
        <dbReference type="SAM" id="Phobius"/>
    </source>
</evidence>
<keyword evidence="4 13" id="KW-0812">Transmembrane</keyword>
<dbReference type="InterPro" id="IPR016130">
    <property type="entry name" value="Tyr_Pase_AS"/>
</dbReference>
<dbReference type="EMBL" id="VXIV02000156">
    <property type="protein sequence ID" value="KAF6040338.1"/>
    <property type="molecule type" value="Genomic_DNA"/>
</dbReference>
<evidence type="ECO:0000256" key="6">
    <source>
        <dbReference type="ARBA" id="ARBA00022801"/>
    </source>
</evidence>
<dbReference type="EC" id="3.1.3.48" evidence="3"/>
<dbReference type="SUPFAM" id="SSF52799">
    <property type="entry name" value="(Phosphotyrosine protein) phosphatases II"/>
    <property type="match status" value="2"/>
</dbReference>
<feature type="transmembrane region" description="Helical" evidence="13">
    <location>
        <begin position="314"/>
        <end position="335"/>
    </location>
</feature>
<dbReference type="PROSITE" id="PS50055">
    <property type="entry name" value="TYR_PHOSPHATASE_PTP"/>
    <property type="match status" value="1"/>
</dbReference>
<dbReference type="SUPFAM" id="SSF49265">
    <property type="entry name" value="Fibronectin type III"/>
    <property type="match status" value="1"/>
</dbReference>
<dbReference type="GO" id="GO:0004725">
    <property type="term" value="F:protein tyrosine phosphatase activity"/>
    <property type="evidence" value="ECO:0007669"/>
    <property type="project" value="UniProtKB-EC"/>
</dbReference>
<feature type="domain" description="Tyrosine specific protein phosphatases" evidence="15">
    <location>
        <begin position="811"/>
        <end position="885"/>
    </location>
</feature>
<evidence type="ECO:0000256" key="1">
    <source>
        <dbReference type="ARBA" id="ARBA00004479"/>
    </source>
</evidence>
<dbReference type="Gene3D" id="2.60.40.10">
    <property type="entry name" value="Immunoglobulins"/>
    <property type="match status" value="1"/>
</dbReference>
<proteinExistence type="inferred from homology"/>
<comment type="caution">
    <text evidence="17">The sequence shown here is derived from an EMBL/GenBank/DDBJ whole genome shotgun (WGS) entry which is preliminary data.</text>
</comment>
<dbReference type="PRINTS" id="PR00700">
    <property type="entry name" value="PRTYPHPHTASE"/>
</dbReference>
<name>A0A7J7KQC5_BUGNE</name>
<dbReference type="InterPro" id="IPR013783">
    <property type="entry name" value="Ig-like_fold"/>
</dbReference>
<organism evidence="17 18">
    <name type="scientific">Bugula neritina</name>
    <name type="common">Brown bryozoan</name>
    <name type="synonym">Sertularia neritina</name>
    <dbReference type="NCBI Taxonomy" id="10212"/>
    <lineage>
        <taxon>Eukaryota</taxon>
        <taxon>Metazoa</taxon>
        <taxon>Spiralia</taxon>
        <taxon>Lophotrochozoa</taxon>
        <taxon>Bryozoa</taxon>
        <taxon>Gymnolaemata</taxon>
        <taxon>Cheilostomatida</taxon>
        <taxon>Flustrina</taxon>
        <taxon>Buguloidea</taxon>
        <taxon>Bugulidae</taxon>
        <taxon>Bugula</taxon>
    </lineage>
</organism>
<evidence type="ECO:0000259" key="15">
    <source>
        <dbReference type="PROSITE" id="PS50056"/>
    </source>
</evidence>
<dbReference type="OrthoDB" id="10253954at2759"/>
<protein>
    <recommendedName>
        <fullName evidence="3">protein-tyrosine-phosphatase</fullName>
        <ecNumber evidence="3">3.1.3.48</ecNumber>
    </recommendedName>
</protein>
<dbReference type="SMART" id="SM00194">
    <property type="entry name" value="PTPc"/>
    <property type="match status" value="1"/>
</dbReference>
<gene>
    <name evidence="17" type="ORF">EB796_001353</name>
</gene>
<dbReference type="Gene3D" id="3.90.190.10">
    <property type="entry name" value="Protein tyrosine phosphatase superfamily"/>
    <property type="match status" value="4"/>
</dbReference>
<feature type="domain" description="Tyrosine specific protein phosphatases" evidence="15">
    <location>
        <begin position="566"/>
        <end position="643"/>
    </location>
</feature>
<feature type="compositionally biased region" description="Polar residues" evidence="12">
    <location>
        <begin position="378"/>
        <end position="393"/>
    </location>
</feature>
<dbReference type="Proteomes" id="UP000593567">
    <property type="component" value="Unassembled WGS sequence"/>
</dbReference>
<dbReference type="SMART" id="SM00060">
    <property type="entry name" value="FN3"/>
    <property type="match status" value="1"/>
</dbReference>
<dbReference type="Pfam" id="PF23144">
    <property type="entry name" value="Fn3_PTPRU"/>
    <property type="match status" value="1"/>
</dbReference>
<evidence type="ECO:0000256" key="4">
    <source>
        <dbReference type="ARBA" id="ARBA00022692"/>
    </source>
</evidence>
<evidence type="ECO:0000313" key="18">
    <source>
        <dbReference type="Proteomes" id="UP000593567"/>
    </source>
</evidence>
<evidence type="ECO:0000256" key="11">
    <source>
        <dbReference type="ARBA" id="ARBA00051722"/>
    </source>
</evidence>
<keyword evidence="8 13" id="KW-1133">Transmembrane helix</keyword>
<dbReference type="InterPro" id="IPR000387">
    <property type="entry name" value="Tyr_Pase_dom"/>
</dbReference>
<keyword evidence="5" id="KW-0732">Signal</keyword>
<dbReference type="Pfam" id="PF00102">
    <property type="entry name" value="Y_phosphatase"/>
    <property type="match status" value="3"/>
</dbReference>
<comment type="catalytic activity">
    <reaction evidence="11">
        <text>O-phospho-L-tyrosyl-[protein] + H2O = L-tyrosyl-[protein] + phosphate</text>
        <dbReference type="Rhea" id="RHEA:10684"/>
        <dbReference type="Rhea" id="RHEA-COMP:10136"/>
        <dbReference type="Rhea" id="RHEA-COMP:20101"/>
        <dbReference type="ChEBI" id="CHEBI:15377"/>
        <dbReference type="ChEBI" id="CHEBI:43474"/>
        <dbReference type="ChEBI" id="CHEBI:46858"/>
        <dbReference type="ChEBI" id="CHEBI:61978"/>
        <dbReference type="EC" id="3.1.3.48"/>
    </reaction>
</comment>
<dbReference type="CDD" id="cd00063">
    <property type="entry name" value="FN3"/>
    <property type="match status" value="1"/>
</dbReference>
<dbReference type="InterPro" id="IPR003595">
    <property type="entry name" value="Tyr_Pase_cat"/>
</dbReference>
<comment type="similarity">
    <text evidence="2">Belongs to the protein-tyrosine phosphatase family.</text>
</comment>
<feature type="domain" description="Fibronectin type-III" evidence="16">
    <location>
        <begin position="13"/>
        <end position="117"/>
    </location>
</feature>
<dbReference type="InterPro" id="IPR003961">
    <property type="entry name" value="FN3_dom"/>
</dbReference>
<dbReference type="Pfam" id="PF00041">
    <property type="entry name" value="fn3"/>
    <property type="match status" value="1"/>
</dbReference>
<feature type="region of interest" description="Disordered" evidence="12">
    <location>
        <begin position="339"/>
        <end position="403"/>
    </location>
</feature>
<evidence type="ECO:0000256" key="5">
    <source>
        <dbReference type="ARBA" id="ARBA00022729"/>
    </source>
</evidence>
<keyword evidence="9 13" id="KW-0472">Membrane</keyword>
<dbReference type="SMART" id="SM00404">
    <property type="entry name" value="PTPc_motif"/>
    <property type="match status" value="1"/>
</dbReference>
<reference evidence="17" key="1">
    <citation type="submission" date="2020-06" db="EMBL/GenBank/DDBJ databases">
        <title>Draft genome of Bugula neritina, a colonial animal packing powerful symbionts and potential medicines.</title>
        <authorList>
            <person name="Rayko M."/>
        </authorList>
    </citation>
    <scope>NUCLEOTIDE SEQUENCE [LARGE SCALE GENOMIC DNA]</scope>
    <source>
        <strain evidence="17">Kwan_BN1</strain>
    </source>
</reference>
<evidence type="ECO:0000256" key="10">
    <source>
        <dbReference type="ARBA" id="ARBA00023180"/>
    </source>
</evidence>
<evidence type="ECO:0000256" key="3">
    <source>
        <dbReference type="ARBA" id="ARBA00013064"/>
    </source>
</evidence>
<dbReference type="InterPro" id="IPR000242">
    <property type="entry name" value="PTP_cat"/>
</dbReference>
<dbReference type="GO" id="GO:0016020">
    <property type="term" value="C:membrane"/>
    <property type="evidence" value="ECO:0007669"/>
    <property type="project" value="UniProtKB-SubCell"/>
</dbReference>
<dbReference type="PANTHER" id="PTHR19134:SF562">
    <property type="entry name" value="PROTEIN-TYROSINE-PHOSPHATASE"/>
    <property type="match status" value="1"/>
</dbReference>
<dbReference type="PROSITE" id="PS50056">
    <property type="entry name" value="TYR_PHOSPHATASE_2"/>
    <property type="match status" value="2"/>
</dbReference>
<evidence type="ECO:0000256" key="2">
    <source>
        <dbReference type="ARBA" id="ARBA00009580"/>
    </source>
</evidence>
<keyword evidence="7" id="KW-0904">Protein phosphatase</keyword>
<evidence type="ECO:0000313" key="17">
    <source>
        <dbReference type="EMBL" id="KAF6040338.1"/>
    </source>
</evidence>
<keyword evidence="6" id="KW-0378">Hydrolase</keyword>
<comment type="subcellular location">
    <subcellularLocation>
        <location evidence="1">Membrane</location>
        <topology evidence="1">Single-pass type I membrane protein</topology>
    </subcellularLocation>
</comment>
<accession>A0A7J7KQC5</accession>
<evidence type="ECO:0000256" key="8">
    <source>
        <dbReference type="ARBA" id="ARBA00022989"/>
    </source>
</evidence>
<sequence length="905" mass="100084">MAGKYTASKAPNSSAGLTVDTRTSTSVTIFWSAVVYKDKSYSIQQYQVTCITTNNTFNDSVTVNSVSVYNTSDSSTTSLTIESLYSQVEYSCTVKALLTENEFGESSKEVVFWTKPGVSCQKMPLVNNKCFILEPVLTYSNNTNITTPSEKTITVPLPNITSSDDILKGYDSIVIVVEKLSSRKKRSITVDSIDNVTVYITASYPVTNYSSSLSVGDNLTYGGYWNRPLDNQYSYHISVGFKAKTEDDVLKLTTIPGAESVRCKCVAEHQIRVHCVIRFLVEVSVAHLSLYICSGTSTEGIVATTPRPGSMGGIIGGAVGGLTALVVVVVVVAVVMKRRKNSGSEDPKPPLSSNRLRPLSEKPGKAPKPAGSAAPSSTVPEPTTLVRENNSAEGSHDQHTDNTYENTAKLSPAASRPLLIPQLHSIISAEISTFHKDSFKEEYLLIKAPALPCKVGRLPENVKRNRFKNIIAADETRVKLKVDEYDSDYVNANYIQDYHGQQRFIACQGPNDVTLEDMWRLIHDSGTSTIVMLTNPVEATKVSRQVKQFHFTQWPDHGVPTTSGLLTFRHRVKQDMSASYKPAIIHCSAGVGRTGTFIGLDILIDEGKTTTAGGQDGTVDVMKCVYNMRLNRTQMVQTHEQYLFLYEIVAEALDCGDTSIVCSQFPETPARGQRSVLEEQFRMVNAATASSKPRQLISPNAVSEENVEKNRDETVLPSERYCVFLPYISDSHNGYINAVYCDNEKVYWPTNVGEKFQFGKLSIENTYSQEILNMETGSGVETELTCTHGHTSHEVTLLEVKIGDGRLLSTNQLTVLCNKLEKYTTAGYPPITIQCLNGSRLSGILVIAMNLYLRARMEQEVDVVLEVKLARRSRPQFIADSESFDLLYEFVSSYLSDFNDYSNFR</sequence>
<feature type="compositionally biased region" description="Low complexity" evidence="12">
    <location>
        <begin position="367"/>
        <end position="377"/>
    </location>
</feature>
<dbReference type="PROSITE" id="PS00383">
    <property type="entry name" value="TYR_PHOSPHATASE_1"/>
    <property type="match status" value="1"/>
</dbReference>
<dbReference type="InterPro" id="IPR057598">
    <property type="entry name" value="Fn3_PTPRU"/>
</dbReference>
<keyword evidence="18" id="KW-1185">Reference proteome</keyword>
<dbReference type="InterPro" id="IPR050348">
    <property type="entry name" value="Protein-Tyr_Phosphatase"/>
</dbReference>
<feature type="domain" description="Tyrosine-protein phosphatase" evidence="14">
    <location>
        <begin position="439"/>
        <end position="652"/>
    </location>
</feature>
<dbReference type="InterPro" id="IPR029021">
    <property type="entry name" value="Prot-tyrosine_phosphatase-like"/>
</dbReference>
<dbReference type="AlphaFoldDB" id="A0A7J7KQC5"/>
<dbReference type="InterPro" id="IPR036116">
    <property type="entry name" value="FN3_sf"/>
</dbReference>
<dbReference type="PANTHER" id="PTHR19134">
    <property type="entry name" value="RECEPTOR-TYPE TYROSINE-PROTEIN PHOSPHATASE"/>
    <property type="match status" value="1"/>
</dbReference>
<evidence type="ECO:0000259" key="14">
    <source>
        <dbReference type="PROSITE" id="PS50055"/>
    </source>
</evidence>
<evidence type="ECO:0000259" key="16">
    <source>
        <dbReference type="PROSITE" id="PS50853"/>
    </source>
</evidence>
<evidence type="ECO:0000256" key="9">
    <source>
        <dbReference type="ARBA" id="ARBA00023136"/>
    </source>
</evidence>
<keyword evidence="10" id="KW-0325">Glycoprotein</keyword>